<proteinExistence type="predicted"/>
<organism evidence="1 2">
    <name type="scientific">Emiliania huxleyi (strain CCMP1516)</name>
    <dbReference type="NCBI Taxonomy" id="280463"/>
    <lineage>
        <taxon>Eukaryota</taxon>
        <taxon>Haptista</taxon>
        <taxon>Haptophyta</taxon>
        <taxon>Prymnesiophyceae</taxon>
        <taxon>Isochrysidales</taxon>
        <taxon>Noelaerhabdaceae</taxon>
        <taxon>Emiliania</taxon>
    </lineage>
</organism>
<evidence type="ECO:0008006" key="3">
    <source>
        <dbReference type="Google" id="ProtNLM"/>
    </source>
</evidence>
<protein>
    <recommendedName>
        <fullName evidence="3">PAS domain-containing protein</fullName>
    </recommendedName>
</protein>
<dbReference type="EnsemblProtists" id="EOD09332">
    <property type="protein sequence ID" value="EOD09332"/>
    <property type="gene ID" value="EMIHUDRAFT_216744"/>
</dbReference>
<evidence type="ECO:0000313" key="2">
    <source>
        <dbReference type="Proteomes" id="UP000013827"/>
    </source>
</evidence>
<dbReference type="InterPro" id="IPR035965">
    <property type="entry name" value="PAS-like_dom_sf"/>
</dbReference>
<name>A0A0D3IDJ7_EMIH1</name>
<keyword evidence="2" id="KW-1185">Reference proteome</keyword>
<reference evidence="1" key="2">
    <citation type="submission" date="2024-10" db="UniProtKB">
        <authorList>
            <consortium name="EnsemblProtists"/>
        </authorList>
    </citation>
    <scope>IDENTIFICATION</scope>
</reference>
<dbReference type="HOGENOM" id="CLU_1457043_0_0_1"/>
<evidence type="ECO:0000313" key="1">
    <source>
        <dbReference type="EnsemblProtists" id="EOD09332"/>
    </source>
</evidence>
<dbReference type="Proteomes" id="UP000013827">
    <property type="component" value="Unassembled WGS sequence"/>
</dbReference>
<dbReference type="GeneID" id="17255461"/>
<dbReference type="KEGG" id="ehx:EMIHUDRAFT_216744"/>
<dbReference type="PaxDb" id="2903-EOD09332"/>
<accession>A0A0D3IDJ7</accession>
<sequence>MSLMCTVFTTDQHPFYIVAADDAWLDTWGFESSEAIGKPISILNGKGFDPAAGKELFARFLQASTKLTRCINVTKDGRRLSHDAVLSKQNNGQIKCLSTNFTLAAPANLCLVDYYERERRSSASDASAGTVLISDTIAAAVRQRLLSDYYELERRTSAMDLAIGSANKIRYGVDVTAPIPKRLRSA</sequence>
<dbReference type="SUPFAM" id="SSF55785">
    <property type="entry name" value="PYP-like sensor domain (PAS domain)"/>
    <property type="match status" value="1"/>
</dbReference>
<dbReference type="Gene3D" id="3.30.450.20">
    <property type="entry name" value="PAS domain"/>
    <property type="match status" value="1"/>
</dbReference>
<dbReference type="AlphaFoldDB" id="A0A0D3IDJ7"/>
<dbReference type="RefSeq" id="XP_005761761.1">
    <property type="nucleotide sequence ID" value="XM_005761704.1"/>
</dbReference>
<reference evidence="2" key="1">
    <citation type="journal article" date="2013" name="Nature">
        <title>Pan genome of the phytoplankton Emiliania underpins its global distribution.</title>
        <authorList>
            <person name="Read B.A."/>
            <person name="Kegel J."/>
            <person name="Klute M.J."/>
            <person name="Kuo A."/>
            <person name="Lefebvre S.C."/>
            <person name="Maumus F."/>
            <person name="Mayer C."/>
            <person name="Miller J."/>
            <person name="Monier A."/>
            <person name="Salamov A."/>
            <person name="Young J."/>
            <person name="Aguilar M."/>
            <person name="Claverie J.M."/>
            <person name="Frickenhaus S."/>
            <person name="Gonzalez K."/>
            <person name="Herman E.K."/>
            <person name="Lin Y.C."/>
            <person name="Napier J."/>
            <person name="Ogata H."/>
            <person name="Sarno A.F."/>
            <person name="Shmutz J."/>
            <person name="Schroeder D."/>
            <person name="de Vargas C."/>
            <person name="Verret F."/>
            <person name="von Dassow P."/>
            <person name="Valentin K."/>
            <person name="Van de Peer Y."/>
            <person name="Wheeler G."/>
            <person name="Dacks J.B."/>
            <person name="Delwiche C.F."/>
            <person name="Dyhrman S.T."/>
            <person name="Glockner G."/>
            <person name="John U."/>
            <person name="Richards T."/>
            <person name="Worden A.Z."/>
            <person name="Zhang X."/>
            <person name="Grigoriev I.V."/>
            <person name="Allen A.E."/>
            <person name="Bidle K."/>
            <person name="Borodovsky M."/>
            <person name="Bowler C."/>
            <person name="Brownlee C."/>
            <person name="Cock J.M."/>
            <person name="Elias M."/>
            <person name="Gladyshev V.N."/>
            <person name="Groth M."/>
            <person name="Guda C."/>
            <person name="Hadaegh A."/>
            <person name="Iglesias-Rodriguez M.D."/>
            <person name="Jenkins J."/>
            <person name="Jones B.M."/>
            <person name="Lawson T."/>
            <person name="Leese F."/>
            <person name="Lindquist E."/>
            <person name="Lobanov A."/>
            <person name="Lomsadze A."/>
            <person name="Malik S.B."/>
            <person name="Marsh M.E."/>
            <person name="Mackinder L."/>
            <person name="Mock T."/>
            <person name="Mueller-Roeber B."/>
            <person name="Pagarete A."/>
            <person name="Parker M."/>
            <person name="Probert I."/>
            <person name="Quesneville H."/>
            <person name="Raines C."/>
            <person name="Rensing S.A."/>
            <person name="Riano-Pachon D.M."/>
            <person name="Richier S."/>
            <person name="Rokitta S."/>
            <person name="Shiraiwa Y."/>
            <person name="Soanes D.M."/>
            <person name="van der Giezen M."/>
            <person name="Wahlund T.M."/>
            <person name="Williams B."/>
            <person name="Wilson W."/>
            <person name="Wolfe G."/>
            <person name="Wurch L.L."/>
        </authorList>
    </citation>
    <scope>NUCLEOTIDE SEQUENCE</scope>
</reference>